<dbReference type="PROSITE" id="PS51257">
    <property type="entry name" value="PROKAR_LIPOPROTEIN"/>
    <property type="match status" value="1"/>
</dbReference>
<dbReference type="EMBL" id="CP074347">
    <property type="protein sequence ID" value="USV02317.1"/>
    <property type="molecule type" value="Genomic_DNA"/>
</dbReference>
<dbReference type="NCBIfam" id="NF045617">
    <property type="entry name" value="mostly_LP"/>
    <property type="match status" value="1"/>
</dbReference>
<name>A0ABY5CXA0_9GAMM</name>
<dbReference type="GeneID" id="75021797"/>
<sequence length="138" mass="15204">MRILTFLLAVSLLAGCVQERPWHYQADASIKNNHVCISVPDDISGLRKLVGISIYRPGKGGNAEWSISVEPGQPAMIVTPGTCLANEFKGFVAGGSYSVEISTIGDAYDDTPRKYWTEFTLVNDTNDKQKIVMEPVRR</sequence>
<dbReference type="Pfam" id="PF24295">
    <property type="entry name" value="DUF7480"/>
    <property type="match status" value="1"/>
</dbReference>
<evidence type="ECO:0000313" key="2">
    <source>
        <dbReference type="EMBL" id="USV02317.1"/>
    </source>
</evidence>
<dbReference type="InterPro" id="IPR055903">
    <property type="entry name" value="DUF7480"/>
</dbReference>
<accession>A0ABY5CXA0</accession>
<evidence type="ECO:0000313" key="3">
    <source>
        <dbReference type="Proteomes" id="UP001056873"/>
    </source>
</evidence>
<dbReference type="InterPro" id="IPR054657">
    <property type="entry name" value="T6SS_periplasmic_put"/>
</dbReference>
<gene>
    <name evidence="2" type="ORF">KFQ06_07355</name>
</gene>
<evidence type="ECO:0000259" key="1">
    <source>
        <dbReference type="Pfam" id="PF24295"/>
    </source>
</evidence>
<organism evidence="2 3">
    <name type="scientific">Serratia entomophila</name>
    <dbReference type="NCBI Taxonomy" id="42906"/>
    <lineage>
        <taxon>Bacteria</taxon>
        <taxon>Pseudomonadati</taxon>
        <taxon>Pseudomonadota</taxon>
        <taxon>Gammaproteobacteria</taxon>
        <taxon>Enterobacterales</taxon>
        <taxon>Yersiniaceae</taxon>
        <taxon>Serratia</taxon>
    </lineage>
</organism>
<dbReference type="Proteomes" id="UP001056873">
    <property type="component" value="Chromosome"/>
</dbReference>
<feature type="domain" description="DUF7480" evidence="1">
    <location>
        <begin position="23"/>
        <end position="123"/>
    </location>
</feature>
<keyword evidence="3" id="KW-1185">Reference proteome</keyword>
<dbReference type="RefSeq" id="WP_234590055.1">
    <property type="nucleotide sequence ID" value="NZ_CAMIPD010000002.1"/>
</dbReference>
<reference evidence="2" key="1">
    <citation type="journal article" date="2022" name="BMC Genomics">
        <title>Genome sequence of the entomopathogenic Serratia entomophila isolate 626 and characterisation of the species specific itaconate degradation pathway.</title>
        <authorList>
            <person name="Vaughan A.L."/>
            <person name="Altermann E."/>
            <person name="Glare T.R."/>
            <person name="Hurst M.R.H."/>
        </authorList>
    </citation>
    <scope>NUCLEOTIDE SEQUENCE</scope>
    <source>
        <strain evidence="2">626</strain>
    </source>
</reference>
<proteinExistence type="predicted"/>
<protein>
    <recommendedName>
        <fullName evidence="1">DUF7480 domain-containing protein</fullName>
    </recommendedName>
</protein>